<evidence type="ECO:0000256" key="1">
    <source>
        <dbReference type="ARBA" id="ARBA00022741"/>
    </source>
</evidence>
<evidence type="ECO:0000256" key="5">
    <source>
        <dbReference type="ARBA" id="ARBA00038437"/>
    </source>
</evidence>
<evidence type="ECO:0000256" key="6">
    <source>
        <dbReference type="PROSITE-ProRule" id="PRU00552"/>
    </source>
</evidence>
<evidence type="ECO:0000256" key="7">
    <source>
        <dbReference type="RuleBase" id="RU000492"/>
    </source>
</evidence>
<keyword evidence="1 7" id="KW-0547">Nucleotide-binding</keyword>
<dbReference type="EMBL" id="BSPO01000003">
    <property type="protein sequence ID" value="GLS83708.1"/>
    <property type="molecule type" value="Genomic_DNA"/>
</dbReference>
<dbReference type="Gene3D" id="3.40.50.300">
    <property type="entry name" value="P-loop containing nucleotide triphosphate hydrolases"/>
    <property type="match status" value="2"/>
</dbReference>
<evidence type="ECO:0000259" key="9">
    <source>
        <dbReference type="PROSITE" id="PS51194"/>
    </source>
</evidence>
<protein>
    <submittedName>
        <fullName evidence="11">ATP-dependent RNA helicase</fullName>
    </submittedName>
</protein>
<dbReference type="PROSITE" id="PS51194">
    <property type="entry name" value="HELICASE_CTER"/>
    <property type="match status" value="1"/>
</dbReference>
<dbReference type="InterPro" id="IPR050079">
    <property type="entry name" value="DEAD_box_RNA_helicase"/>
</dbReference>
<dbReference type="Pfam" id="PF00271">
    <property type="entry name" value="Helicase_C"/>
    <property type="match status" value="1"/>
</dbReference>
<dbReference type="CDD" id="cd00268">
    <property type="entry name" value="DEADc"/>
    <property type="match status" value="1"/>
</dbReference>
<dbReference type="InterPro" id="IPR000629">
    <property type="entry name" value="RNA-helicase_DEAD-box_CS"/>
</dbReference>
<feature type="short sequence motif" description="Q motif" evidence="6">
    <location>
        <begin position="7"/>
        <end position="35"/>
    </location>
</feature>
<keyword evidence="12" id="KW-1185">Reference proteome</keyword>
<comment type="caution">
    <text evidence="11">The sequence shown here is derived from an EMBL/GenBank/DDBJ whole genome shotgun (WGS) entry which is preliminary data.</text>
</comment>
<dbReference type="Gene3D" id="3.30.70.330">
    <property type="match status" value="1"/>
</dbReference>
<dbReference type="Pfam" id="PF03880">
    <property type="entry name" value="DbpA"/>
    <property type="match status" value="1"/>
</dbReference>
<dbReference type="PROSITE" id="PS51195">
    <property type="entry name" value="Q_MOTIF"/>
    <property type="match status" value="1"/>
</dbReference>
<dbReference type="GO" id="GO:0005829">
    <property type="term" value="C:cytosol"/>
    <property type="evidence" value="ECO:0007669"/>
    <property type="project" value="TreeGrafter"/>
</dbReference>
<dbReference type="InterPro" id="IPR005580">
    <property type="entry name" value="DbpA/CsdA_RNA-bd_dom"/>
</dbReference>
<proteinExistence type="inferred from homology"/>
<reference evidence="11 12" key="1">
    <citation type="journal article" date="2014" name="Int. J. Syst. Evol. Microbiol.">
        <title>Complete genome sequence of Corynebacterium casei LMG S-19264T (=DSM 44701T), isolated from a smear-ripened cheese.</title>
        <authorList>
            <consortium name="US DOE Joint Genome Institute (JGI-PGF)"/>
            <person name="Walter F."/>
            <person name="Albersmeier A."/>
            <person name="Kalinowski J."/>
            <person name="Ruckert C."/>
        </authorList>
    </citation>
    <scope>NUCLEOTIDE SEQUENCE [LARGE SCALE GENOMIC DNA]</scope>
    <source>
        <strain evidence="11 12">NBRC 112785</strain>
    </source>
</reference>
<dbReference type="PANTHER" id="PTHR47959">
    <property type="entry name" value="ATP-DEPENDENT RNA HELICASE RHLE-RELATED"/>
    <property type="match status" value="1"/>
</dbReference>
<dbReference type="PANTHER" id="PTHR47959:SF1">
    <property type="entry name" value="ATP-DEPENDENT RNA HELICASE DBPA"/>
    <property type="match status" value="1"/>
</dbReference>
<dbReference type="Proteomes" id="UP001157439">
    <property type="component" value="Unassembled WGS sequence"/>
</dbReference>
<dbReference type="PROSITE" id="PS00039">
    <property type="entry name" value="DEAD_ATP_HELICASE"/>
    <property type="match status" value="1"/>
</dbReference>
<accession>A0AA37TQB1</accession>
<dbReference type="InterPro" id="IPR001650">
    <property type="entry name" value="Helicase_C-like"/>
</dbReference>
<evidence type="ECO:0000259" key="8">
    <source>
        <dbReference type="PROSITE" id="PS51192"/>
    </source>
</evidence>
<keyword evidence="3 7" id="KW-0347">Helicase</keyword>
<evidence type="ECO:0000256" key="3">
    <source>
        <dbReference type="ARBA" id="ARBA00022806"/>
    </source>
</evidence>
<dbReference type="AlphaFoldDB" id="A0AA37TQB1"/>
<sequence length="464" mass="50700">MMTVSATAFSRLTLKPQLLANLDSLGFAEMTPIQALSLPEIVAGKDVIAQGKTGSGKTAAFGLGLLQNLEPKRFCIQGLVLCPTRELADQVAKQLRLLARAIPNVKILTLCGGVPFAPQRASLEHGAHIVVGTPGRIEDHIGKGTLHFRYLNTLVLDEADRMLEMGFEDALTTIIDNTPPQRQSLLFSATFPAQINQMAKHIMRSPVTVKAPSQHESNTIEQRFYQLADKSERLDALQRVLLAHSVESSVVFCTTKVETQEVADSLAQAGFSAMALHGDLDQRMRDQTLVRFANKSVNILVATDVAARGLDIDQVELVVNYHVTRDPEVHVHRIGRTGRAGAQGLAVTLVADNEAGKLIRLEDYLGRTLPTQALPNLSSEQSQARKAQWVCLQIDAGKKQKLRPGDILGALTASKQIAGNEVGKIQVFDFTAYVAVKRQRGNVALNLLNKQKMKGRSFKARRLS</sequence>
<organism evidence="11 12">
    <name type="scientific">Paraferrimonas haliotis</name>
    <dbReference type="NCBI Taxonomy" id="2013866"/>
    <lineage>
        <taxon>Bacteria</taxon>
        <taxon>Pseudomonadati</taxon>
        <taxon>Pseudomonadota</taxon>
        <taxon>Gammaproteobacteria</taxon>
        <taxon>Alteromonadales</taxon>
        <taxon>Ferrimonadaceae</taxon>
        <taxon>Paraferrimonas</taxon>
    </lineage>
</organism>
<dbReference type="GO" id="GO:0003724">
    <property type="term" value="F:RNA helicase activity"/>
    <property type="evidence" value="ECO:0007669"/>
    <property type="project" value="InterPro"/>
</dbReference>
<feature type="domain" description="DEAD-box RNA helicase Q" evidence="10">
    <location>
        <begin position="7"/>
        <end position="35"/>
    </location>
</feature>
<dbReference type="NCBIfam" id="NF008744">
    <property type="entry name" value="PRK11776.1"/>
    <property type="match status" value="1"/>
</dbReference>
<dbReference type="SUPFAM" id="SSF52540">
    <property type="entry name" value="P-loop containing nucleoside triphosphate hydrolases"/>
    <property type="match status" value="1"/>
</dbReference>
<dbReference type="GO" id="GO:0005524">
    <property type="term" value="F:ATP binding"/>
    <property type="evidence" value="ECO:0007669"/>
    <property type="project" value="UniProtKB-KW"/>
</dbReference>
<dbReference type="InterPro" id="IPR012677">
    <property type="entry name" value="Nucleotide-bd_a/b_plait_sf"/>
</dbReference>
<feature type="domain" description="Helicase C-terminal" evidence="9">
    <location>
        <begin position="219"/>
        <end position="382"/>
    </location>
</feature>
<dbReference type="Pfam" id="PF00270">
    <property type="entry name" value="DEAD"/>
    <property type="match status" value="1"/>
</dbReference>
<name>A0AA37TQB1_9GAMM</name>
<evidence type="ECO:0000313" key="12">
    <source>
        <dbReference type="Proteomes" id="UP001157439"/>
    </source>
</evidence>
<evidence type="ECO:0000259" key="10">
    <source>
        <dbReference type="PROSITE" id="PS51195"/>
    </source>
</evidence>
<dbReference type="SMART" id="SM00487">
    <property type="entry name" value="DEXDc"/>
    <property type="match status" value="1"/>
</dbReference>
<dbReference type="InterPro" id="IPR011545">
    <property type="entry name" value="DEAD/DEAH_box_helicase_dom"/>
</dbReference>
<keyword evidence="2 7" id="KW-0378">Hydrolase</keyword>
<dbReference type="InterPro" id="IPR027417">
    <property type="entry name" value="P-loop_NTPase"/>
</dbReference>
<dbReference type="GO" id="GO:0016787">
    <property type="term" value="F:hydrolase activity"/>
    <property type="evidence" value="ECO:0007669"/>
    <property type="project" value="UniProtKB-KW"/>
</dbReference>
<gene>
    <name evidence="11" type="primary">dbpA</name>
    <name evidence="11" type="ORF">GCM10007894_16850</name>
</gene>
<dbReference type="PROSITE" id="PS51192">
    <property type="entry name" value="HELICASE_ATP_BIND_1"/>
    <property type="match status" value="1"/>
</dbReference>
<evidence type="ECO:0000256" key="2">
    <source>
        <dbReference type="ARBA" id="ARBA00022801"/>
    </source>
</evidence>
<evidence type="ECO:0000256" key="4">
    <source>
        <dbReference type="ARBA" id="ARBA00022840"/>
    </source>
</evidence>
<dbReference type="InterPro" id="IPR014014">
    <property type="entry name" value="RNA_helicase_DEAD_Q_motif"/>
</dbReference>
<keyword evidence="4 7" id="KW-0067">ATP-binding</keyword>
<dbReference type="InterPro" id="IPR014001">
    <property type="entry name" value="Helicase_ATP-bd"/>
</dbReference>
<comment type="similarity">
    <text evidence="5 7">Belongs to the DEAD box helicase family.</text>
</comment>
<dbReference type="CDD" id="cd18787">
    <property type="entry name" value="SF2_C_DEAD"/>
    <property type="match status" value="1"/>
</dbReference>
<dbReference type="InterPro" id="IPR044742">
    <property type="entry name" value="DEAD/DEAH_RhlB"/>
</dbReference>
<evidence type="ECO:0000313" key="11">
    <source>
        <dbReference type="EMBL" id="GLS83708.1"/>
    </source>
</evidence>
<feature type="domain" description="Helicase ATP-binding" evidence="8">
    <location>
        <begin position="38"/>
        <end position="209"/>
    </location>
</feature>
<dbReference type="GO" id="GO:0003676">
    <property type="term" value="F:nucleic acid binding"/>
    <property type="evidence" value="ECO:0007669"/>
    <property type="project" value="InterPro"/>
</dbReference>
<dbReference type="SMART" id="SM00490">
    <property type="entry name" value="HELICc"/>
    <property type="match status" value="1"/>
</dbReference>